<name>A0A2I1GPS0_9GLOM</name>
<proteinExistence type="predicted"/>
<accession>A0A2I1GPS0</accession>
<protein>
    <submittedName>
        <fullName evidence="1">Uncharacterized protein</fullName>
    </submittedName>
</protein>
<evidence type="ECO:0000313" key="1">
    <source>
        <dbReference type="EMBL" id="PKY48641.1"/>
    </source>
</evidence>
<sequence length="148" mass="17569">MRNGTRYYAVCFREIENVSCKSQRNETQQYKQRVQIGCSQNGIYKISINAIVFKIGFLEVIGNAIHTDITKLNEDTEKILKCMQISFFYQRQHYLQYGVKEQLLNFLESYEIIVYKQIFTIYIIHRTRNGIYIVDIKLTEFSIPNSKD</sequence>
<organism evidence="1 2">
    <name type="scientific">Rhizophagus irregularis</name>
    <dbReference type="NCBI Taxonomy" id="588596"/>
    <lineage>
        <taxon>Eukaryota</taxon>
        <taxon>Fungi</taxon>
        <taxon>Fungi incertae sedis</taxon>
        <taxon>Mucoromycota</taxon>
        <taxon>Glomeromycotina</taxon>
        <taxon>Glomeromycetes</taxon>
        <taxon>Glomerales</taxon>
        <taxon>Glomeraceae</taxon>
        <taxon>Rhizophagus</taxon>
    </lineage>
</organism>
<dbReference type="EMBL" id="LLXI01000657">
    <property type="protein sequence ID" value="PKY48641.1"/>
    <property type="molecule type" value="Genomic_DNA"/>
</dbReference>
<gene>
    <name evidence="1" type="ORF">RhiirA4_464298</name>
</gene>
<reference evidence="1 2" key="1">
    <citation type="submission" date="2015-10" db="EMBL/GenBank/DDBJ databases">
        <title>Genome analyses suggest a sexual origin of heterokaryosis in a supposedly ancient asexual fungus.</title>
        <authorList>
            <person name="Ropars J."/>
            <person name="Sedzielewska K."/>
            <person name="Noel J."/>
            <person name="Charron P."/>
            <person name="Farinelli L."/>
            <person name="Marton T."/>
            <person name="Kruger M."/>
            <person name="Pelin A."/>
            <person name="Brachmann A."/>
            <person name="Corradi N."/>
        </authorList>
    </citation>
    <scope>NUCLEOTIDE SEQUENCE [LARGE SCALE GENOMIC DNA]</scope>
    <source>
        <strain evidence="1 2">A4</strain>
    </source>
</reference>
<comment type="caution">
    <text evidence="1">The sequence shown here is derived from an EMBL/GenBank/DDBJ whole genome shotgun (WGS) entry which is preliminary data.</text>
</comment>
<evidence type="ECO:0000313" key="2">
    <source>
        <dbReference type="Proteomes" id="UP000234323"/>
    </source>
</evidence>
<keyword evidence="2" id="KW-1185">Reference proteome</keyword>
<dbReference type="Proteomes" id="UP000234323">
    <property type="component" value="Unassembled WGS sequence"/>
</dbReference>
<dbReference type="AlphaFoldDB" id="A0A2I1GPS0"/>